<dbReference type="InterPro" id="IPR037873">
    <property type="entry name" value="BamE-like"/>
</dbReference>
<keyword evidence="4" id="KW-1185">Reference proteome</keyword>
<dbReference type="EMBL" id="CP041730">
    <property type="protein sequence ID" value="QDQ27723.1"/>
    <property type="molecule type" value="Genomic_DNA"/>
</dbReference>
<dbReference type="RefSeq" id="WP_144279111.1">
    <property type="nucleotide sequence ID" value="NZ_CP041730.1"/>
</dbReference>
<evidence type="ECO:0000256" key="2">
    <source>
        <dbReference type="SAM" id="SignalP"/>
    </source>
</evidence>
<dbReference type="OrthoDB" id="9132139at2"/>
<sequence length="240" mass="25819">MSLLRPLFSVSSTIALLMLASPAHATPETGWWWNAAEGGRGFTIEVQNGMMFMAGYMYDETGKPVWYASGPTAMTNDSTYKGVWQQYGGGQTLNGNYQSPTLWNANVGNIVVNFTSTTTGTLVLPTGRSIALTRFSFGGNGVPPAGQVKEECTFDDFTLAKYNAIAQGMTVDQVNQTIGCKPRTSLIQRTPSMVLQSWTSAQPRAGASIGVYFDPTGTVVTDVYHGAAGTTPNFKYSRGF</sequence>
<name>A0A516SHV5_9NEIS</name>
<evidence type="ECO:0000313" key="4">
    <source>
        <dbReference type="Proteomes" id="UP000317550"/>
    </source>
</evidence>
<gene>
    <name evidence="3" type="ORF">FNU76_15950</name>
</gene>
<dbReference type="AlphaFoldDB" id="A0A516SHV5"/>
<dbReference type="Proteomes" id="UP000317550">
    <property type="component" value="Chromosome"/>
</dbReference>
<evidence type="ECO:0000313" key="3">
    <source>
        <dbReference type="EMBL" id="QDQ27723.1"/>
    </source>
</evidence>
<accession>A0A516SHV5</accession>
<dbReference type="KEGG" id="cari:FNU76_15950"/>
<feature type="chain" id="PRO_5021900626" evidence="2">
    <location>
        <begin position="26"/>
        <end position="240"/>
    </location>
</feature>
<protein>
    <submittedName>
        <fullName evidence="3">Uncharacterized protein</fullName>
    </submittedName>
</protein>
<dbReference type="Gene3D" id="3.30.1450.10">
    <property type="match status" value="1"/>
</dbReference>
<organism evidence="3 4">
    <name type="scientific">Chitinimonas arctica</name>
    <dbReference type="NCBI Taxonomy" id="2594795"/>
    <lineage>
        <taxon>Bacteria</taxon>
        <taxon>Pseudomonadati</taxon>
        <taxon>Pseudomonadota</taxon>
        <taxon>Betaproteobacteria</taxon>
        <taxon>Neisseriales</taxon>
        <taxon>Chitinibacteraceae</taxon>
        <taxon>Chitinimonas</taxon>
    </lineage>
</organism>
<keyword evidence="1 2" id="KW-0732">Signal</keyword>
<proteinExistence type="predicted"/>
<reference evidence="4" key="1">
    <citation type="submission" date="2019-07" db="EMBL/GenBank/DDBJ databases">
        <title>Chitinimonas sp. nov., isolated from Ny-Alesund, arctica soil.</title>
        <authorList>
            <person name="Xu Q."/>
            <person name="Peng F."/>
        </authorList>
    </citation>
    <scope>NUCLEOTIDE SEQUENCE [LARGE SCALE GENOMIC DNA]</scope>
    <source>
        <strain evidence="4">R3-44</strain>
    </source>
</reference>
<feature type="signal peptide" evidence="2">
    <location>
        <begin position="1"/>
        <end position="25"/>
    </location>
</feature>
<evidence type="ECO:0000256" key="1">
    <source>
        <dbReference type="ARBA" id="ARBA00022729"/>
    </source>
</evidence>